<comment type="caution">
    <text evidence="1">The sequence shown here is derived from an EMBL/GenBank/DDBJ whole genome shotgun (WGS) entry which is preliminary data.</text>
</comment>
<protein>
    <submittedName>
        <fullName evidence="1">Uncharacterized protein</fullName>
    </submittedName>
</protein>
<name>A0A1C7LQX6_GRIFR</name>
<dbReference type="STRING" id="5627.A0A1C7LQX6"/>
<proteinExistence type="predicted"/>
<dbReference type="Proteomes" id="UP000092993">
    <property type="component" value="Unassembled WGS sequence"/>
</dbReference>
<reference evidence="1 2" key="1">
    <citation type="submission" date="2016-03" db="EMBL/GenBank/DDBJ databases">
        <title>Whole genome sequencing of Grifola frondosa 9006-11.</title>
        <authorList>
            <person name="Min B."/>
            <person name="Park H."/>
            <person name="Kim J.-G."/>
            <person name="Cho H."/>
            <person name="Oh Y.-L."/>
            <person name="Kong W.-S."/>
            <person name="Choi I.-G."/>
        </authorList>
    </citation>
    <scope>NUCLEOTIDE SEQUENCE [LARGE SCALE GENOMIC DNA]</scope>
    <source>
        <strain evidence="1 2">9006-11</strain>
    </source>
</reference>
<evidence type="ECO:0000313" key="2">
    <source>
        <dbReference type="Proteomes" id="UP000092993"/>
    </source>
</evidence>
<keyword evidence="2" id="KW-1185">Reference proteome</keyword>
<accession>A0A1C7LQX6</accession>
<dbReference type="AlphaFoldDB" id="A0A1C7LQX6"/>
<dbReference type="OrthoDB" id="2789106at2759"/>
<dbReference type="EMBL" id="LUGG01000025">
    <property type="protein sequence ID" value="OBZ67083.1"/>
    <property type="molecule type" value="Genomic_DNA"/>
</dbReference>
<organism evidence="1 2">
    <name type="scientific">Grifola frondosa</name>
    <name type="common">Maitake</name>
    <name type="synonym">Polyporus frondosus</name>
    <dbReference type="NCBI Taxonomy" id="5627"/>
    <lineage>
        <taxon>Eukaryota</taxon>
        <taxon>Fungi</taxon>
        <taxon>Dikarya</taxon>
        <taxon>Basidiomycota</taxon>
        <taxon>Agaricomycotina</taxon>
        <taxon>Agaricomycetes</taxon>
        <taxon>Polyporales</taxon>
        <taxon>Grifolaceae</taxon>
        <taxon>Grifola</taxon>
    </lineage>
</organism>
<gene>
    <name evidence="1" type="ORF">A0H81_12940</name>
</gene>
<sequence length="174" mass="19271">MSMQPGSGHWLADHLCDLMASPHVSIPSHVGGVYVGPGPVDLFSTRFESWFLPDAKGTVAGREVDREGLKEALLALQTKWDPENVKIRSDPDYSHTLLQDHTQMRTELEWTPKTSDPETDQKQVIDAEAAVVAQEGRERIRFLTLKGDEALFRVTSPGHLEWSIGACSLLLGPI</sequence>
<evidence type="ECO:0000313" key="1">
    <source>
        <dbReference type="EMBL" id="OBZ67083.1"/>
    </source>
</evidence>